<gene>
    <name evidence="1" type="ORF">GAYE_SCF03G2391</name>
</gene>
<sequence>MEMEVSQEEVAIDSFLGQIDSSVFVSCPSMVVTAVEESSTHGLEYGSVLESCSSQEEASNMFIEWHKIFIPGTMKIDKRYTNCWLENVPNLSEECSQTKVADLLGEKVKIGNEEFSTELLSLADASRLLVPRKFGEAFPLQNSATGVSRILLRQDLIRLWNGWMDRFDPSKEFRCSDFNIVSAASGLGKSVYLYLVAVFARHFQIPVQYVANTTFLLEGLPDEHTVARKYAAMLLYMNARILDNIDTFSSGFVNGVPMKLVVFFVLQKGDVDLCMELRREIANMNRGKLFIVNEHHTLWQQFGDNINSWPSFFRFFADPWSHRINLGCLTASGVYRQATQWIFRLCSIRRTFEHERVCNMAKIGRLSHAFKGKLFKSDGVERFGSESYCRICGNDKNVSSL</sequence>
<dbReference type="Proteomes" id="UP001300502">
    <property type="component" value="Unassembled WGS sequence"/>
</dbReference>
<organism evidence="1 2">
    <name type="scientific">Galdieria yellowstonensis</name>
    <dbReference type="NCBI Taxonomy" id="3028027"/>
    <lineage>
        <taxon>Eukaryota</taxon>
        <taxon>Rhodophyta</taxon>
        <taxon>Bangiophyceae</taxon>
        <taxon>Galdieriales</taxon>
        <taxon>Galdieriaceae</taxon>
        <taxon>Galdieria</taxon>
    </lineage>
</organism>
<protein>
    <submittedName>
        <fullName evidence="1">Uncharacterized protein</fullName>
    </submittedName>
</protein>
<comment type="caution">
    <text evidence="1">The sequence shown here is derived from an EMBL/GenBank/DDBJ whole genome shotgun (WGS) entry which is preliminary data.</text>
</comment>
<dbReference type="EMBL" id="JANCYU010000023">
    <property type="protein sequence ID" value="KAK4524490.1"/>
    <property type="molecule type" value="Genomic_DNA"/>
</dbReference>
<accession>A0AAV9IAN8</accession>
<dbReference type="AlphaFoldDB" id="A0AAV9IAN8"/>
<name>A0AAV9IAN8_9RHOD</name>
<evidence type="ECO:0000313" key="2">
    <source>
        <dbReference type="Proteomes" id="UP001300502"/>
    </source>
</evidence>
<reference evidence="1 2" key="1">
    <citation type="submission" date="2022-07" db="EMBL/GenBank/DDBJ databases">
        <title>Genome-wide signatures of adaptation to extreme environments.</title>
        <authorList>
            <person name="Cho C.H."/>
            <person name="Yoon H.S."/>
        </authorList>
    </citation>
    <scope>NUCLEOTIDE SEQUENCE [LARGE SCALE GENOMIC DNA]</scope>
    <source>
        <strain evidence="1 2">108.79 E11</strain>
    </source>
</reference>
<keyword evidence="2" id="KW-1185">Reference proteome</keyword>
<evidence type="ECO:0000313" key="1">
    <source>
        <dbReference type="EMBL" id="KAK4524490.1"/>
    </source>
</evidence>
<proteinExistence type="predicted"/>